<dbReference type="GO" id="GO:0005634">
    <property type="term" value="C:nucleus"/>
    <property type="evidence" value="ECO:0007669"/>
    <property type="project" value="UniProtKB-ARBA"/>
</dbReference>
<dbReference type="PANTHER" id="PTHR28582:SF1">
    <property type="entry name" value="TRNA-SPLICING ENDONUCLEASE SUBUNIT SEN15"/>
    <property type="match status" value="1"/>
</dbReference>
<dbReference type="KEGG" id="lgi:LOTGIDRAFT_159038"/>
<proteinExistence type="inferred from homology"/>
<name>V4A306_LOTGI</name>
<comment type="similarity">
    <text evidence="1">Belongs to the SEN15 family.</text>
</comment>
<dbReference type="OMA" id="ICHPSYY"/>
<reference evidence="4 5" key="1">
    <citation type="journal article" date="2013" name="Nature">
        <title>Insights into bilaterian evolution from three spiralian genomes.</title>
        <authorList>
            <person name="Simakov O."/>
            <person name="Marletaz F."/>
            <person name="Cho S.J."/>
            <person name="Edsinger-Gonzales E."/>
            <person name="Havlak P."/>
            <person name="Hellsten U."/>
            <person name="Kuo D.H."/>
            <person name="Larsson T."/>
            <person name="Lv J."/>
            <person name="Arendt D."/>
            <person name="Savage R."/>
            <person name="Osoegawa K."/>
            <person name="de Jong P."/>
            <person name="Grimwood J."/>
            <person name="Chapman J.A."/>
            <person name="Shapiro H."/>
            <person name="Aerts A."/>
            <person name="Otillar R.P."/>
            <person name="Terry A.Y."/>
            <person name="Boore J.L."/>
            <person name="Grigoriev I.V."/>
            <person name="Lindberg D.R."/>
            <person name="Seaver E.C."/>
            <person name="Weisblat D.A."/>
            <person name="Putnam N.H."/>
            <person name="Rokhsar D.S."/>
        </authorList>
    </citation>
    <scope>NUCLEOTIDE SEQUENCE [LARGE SCALE GENOMIC DNA]</scope>
</reference>
<keyword evidence="2" id="KW-0819">tRNA processing</keyword>
<evidence type="ECO:0000256" key="1">
    <source>
        <dbReference type="ARBA" id="ARBA00006091"/>
    </source>
</evidence>
<dbReference type="RefSeq" id="XP_009050948.1">
    <property type="nucleotide sequence ID" value="XM_009052700.1"/>
</dbReference>
<dbReference type="SUPFAM" id="SSF53032">
    <property type="entry name" value="tRNA-intron endonuclease catalytic domain-like"/>
    <property type="match status" value="1"/>
</dbReference>
<gene>
    <name evidence="4" type="ORF">LOTGIDRAFT_159038</name>
</gene>
<sequence length="162" mass="19151">MESHTLPTEHPIYHEIQSYHLENPGQGDHAFQVYIDLSETRGWYGLKLHYCNELNCVFLSGKSPIIKGRQIVLPVTTNETLSQRDMQKYFELLAKDESDIREITLALCDVDSTLVYYKISNHIVRPEDPMDTELKKKKKYERFRNAQSDLPHYVDQYYHEQK</sequence>
<dbReference type="PANTHER" id="PTHR28582">
    <property type="entry name" value="TRNA-SPLICING ENDONUCLEASE SUBUNIT SEN15"/>
    <property type="match status" value="1"/>
</dbReference>
<organism evidence="4 5">
    <name type="scientific">Lottia gigantea</name>
    <name type="common">Giant owl limpet</name>
    <dbReference type="NCBI Taxonomy" id="225164"/>
    <lineage>
        <taxon>Eukaryota</taxon>
        <taxon>Metazoa</taxon>
        <taxon>Spiralia</taxon>
        <taxon>Lophotrochozoa</taxon>
        <taxon>Mollusca</taxon>
        <taxon>Gastropoda</taxon>
        <taxon>Patellogastropoda</taxon>
        <taxon>Lottioidea</taxon>
        <taxon>Lottiidae</taxon>
        <taxon>Lottia</taxon>
    </lineage>
</organism>
<protein>
    <recommendedName>
        <fullName evidence="3">tRNA-splicing endonuclease subunit Sen15 domain-containing protein</fullName>
    </recommendedName>
</protein>
<dbReference type="InterPro" id="IPR011856">
    <property type="entry name" value="tRNA_endonuc-like_dom_sf"/>
</dbReference>
<dbReference type="EMBL" id="KB201262">
    <property type="protein sequence ID" value="ESO98243.1"/>
    <property type="molecule type" value="Genomic_DNA"/>
</dbReference>
<dbReference type="GO" id="GO:0006388">
    <property type="term" value="P:tRNA splicing, via endonucleolytic cleavage and ligation"/>
    <property type="evidence" value="ECO:0007669"/>
    <property type="project" value="InterPro"/>
</dbReference>
<dbReference type="GO" id="GO:0003676">
    <property type="term" value="F:nucleic acid binding"/>
    <property type="evidence" value="ECO:0007669"/>
    <property type="project" value="InterPro"/>
</dbReference>
<evidence type="ECO:0000259" key="3">
    <source>
        <dbReference type="Pfam" id="PF09631"/>
    </source>
</evidence>
<accession>V4A306</accession>
<dbReference type="STRING" id="225164.V4A306"/>
<dbReference type="HOGENOM" id="CLU_1637324_0_0_1"/>
<dbReference type="Gene3D" id="3.40.1350.10">
    <property type="match status" value="1"/>
</dbReference>
<keyword evidence="5" id="KW-1185">Reference proteome</keyword>
<dbReference type="AlphaFoldDB" id="V4A306"/>
<dbReference type="OrthoDB" id="10002170at2759"/>
<dbReference type="InterPro" id="IPR018593">
    <property type="entry name" value="tRNA-endonuc_su_Sen15"/>
</dbReference>
<evidence type="ECO:0000256" key="2">
    <source>
        <dbReference type="ARBA" id="ARBA00022694"/>
    </source>
</evidence>
<dbReference type="CTD" id="20237933"/>
<dbReference type="InterPro" id="IPR036167">
    <property type="entry name" value="tRNA_intron_Endo_cat-like_sf"/>
</dbReference>
<evidence type="ECO:0000313" key="4">
    <source>
        <dbReference type="EMBL" id="ESO98243.1"/>
    </source>
</evidence>
<dbReference type="Proteomes" id="UP000030746">
    <property type="component" value="Unassembled WGS sequence"/>
</dbReference>
<dbReference type="GeneID" id="20237933"/>
<dbReference type="Pfam" id="PF09631">
    <property type="entry name" value="Sen15"/>
    <property type="match status" value="1"/>
</dbReference>
<feature type="domain" description="tRNA-splicing endonuclease subunit Sen15" evidence="3">
    <location>
        <begin position="32"/>
        <end position="128"/>
    </location>
</feature>
<evidence type="ECO:0000313" key="5">
    <source>
        <dbReference type="Proteomes" id="UP000030746"/>
    </source>
</evidence>